<keyword evidence="3" id="KW-0812">Transmembrane</keyword>
<evidence type="ECO:0000256" key="4">
    <source>
        <dbReference type="SAM" id="SignalP"/>
    </source>
</evidence>
<sequence>MSWGPTHVCTLLTGLCFHVTGLTTSKLFMPRLRSQELTSCEKKMEYSYTPLSTTSEQSEGVADCESVHADIPMQTVGKPPYAQGAPAGYQPSTPYDKYNKRAVSNMYDGKKRPESAHHYNEMYEELPDYKRPPSPPPLHSLPSMLDATDNSRDSPISMNQSKTQLINNNVGERSGKKKLNPLYDHLESAMKQKEENEVTRKKWQRSLHCTCLAVLIVCVIALTALIIAILATVAPGMIGGGSNNQGKASPITGEPVNTTKSPEAIMLQTAMEAIRELRSNMSAMKEKYENLQNKYDVLSQILQSSPGENNVSLTAKVANNRIFIQSLQANASIQNGLIDSLQNKIITLEAQNKNSSLRLKSSEELAVRHSIEIAQLERSSQTNFSDVRQQINSLTVKISQTNATSQMQASSLNQVLLAMNSSVYEELMTISKMSGPQGPRGYNGSQGPPGVGDLSTCKYSVKTSTSDVSTPSNSVAPFPLENDLMDWITMGVTCSVENGQTSNLSIRDHASGMKQYVCTCSGHGSSPNHRVCRTHLWQCPRIS</sequence>
<feature type="chain" id="PRO_5010226383" evidence="4">
    <location>
        <begin position="22"/>
        <end position="543"/>
    </location>
</feature>
<dbReference type="InParanoid" id="A0A1S3J8G5"/>
<evidence type="ECO:0000256" key="1">
    <source>
        <dbReference type="SAM" id="Coils"/>
    </source>
</evidence>
<gene>
    <name evidence="6" type="primary">LOC106171098</name>
</gene>
<evidence type="ECO:0000313" key="5">
    <source>
        <dbReference type="Proteomes" id="UP000085678"/>
    </source>
</evidence>
<feature type="region of interest" description="Disordered" evidence="2">
    <location>
        <begin position="75"/>
        <end position="97"/>
    </location>
</feature>
<dbReference type="Proteomes" id="UP000085678">
    <property type="component" value="Unplaced"/>
</dbReference>
<protein>
    <submittedName>
        <fullName evidence="6">Uncharacterized protein LOC106171098 isoform X1</fullName>
    </submittedName>
</protein>
<dbReference type="OrthoDB" id="6114198at2759"/>
<accession>A0A1S3J8G5</accession>
<dbReference type="GeneID" id="106171098"/>
<keyword evidence="1" id="KW-0175">Coiled coil</keyword>
<keyword evidence="3" id="KW-1133">Transmembrane helix</keyword>
<dbReference type="KEGG" id="lak:106171098"/>
<feature type="transmembrane region" description="Helical" evidence="3">
    <location>
        <begin position="210"/>
        <end position="234"/>
    </location>
</feature>
<keyword evidence="5" id="KW-1185">Reference proteome</keyword>
<dbReference type="AlphaFoldDB" id="A0A1S3J8G5"/>
<evidence type="ECO:0000256" key="3">
    <source>
        <dbReference type="SAM" id="Phobius"/>
    </source>
</evidence>
<organism evidence="5 6">
    <name type="scientific">Lingula anatina</name>
    <name type="common">Brachiopod</name>
    <name type="synonym">Lingula unguis</name>
    <dbReference type="NCBI Taxonomy" id="7574"/>
    <lineage>
        <taxon>Eukaryota</taxon>
        <taxon>Metazoa</taxon>
        <taxon>Spiralia</taxon>
        <taxon>Lophotrochozoa</taxon>
        <taxon>Brachiopoda</taxon>
        <taxon>Linguliformea</taxon>
        <taxon>Lingulata</taxon>
        <taxon>Lingulida</taxon>
        <taxon>Linguloidea</taxon>
        <taxon>Lingulidae</taxon>
        <taxon>Lingula</taxon>
    </lineage>
</organism>
<reference evidence="6" key="1">
    <citation type="submission" date="2025-08" db="UniProtKB">
        <authorList>
            <consortium name="RefSeq"/>
        </authorList>
    </citation>
    <scope>IDENTIFICATION</scope>
    <source>
        <tissue evidence="6">Gonads</tissue>
    </source>
</reference>
<evidence type="ECO:0000256" key="2">
    <source>
        <dbReference type="SAM" id="MobiDB-lite"/>
    </source>
</evidence>
<dbReference type="RefSeq" id="XP_013406690.1">
    <property type="nucleotide sequence ID" value="XM_013551236.1"/>
</dbReference>
<feature type="coiled-coil region" evidence="1">
    <location>
        <begin position="267"/>
        <end position="379"/>
    </location>
</feature>
<feature type="signal peptide" evidence="4">
    <location>
        <begin position="1"/>
        <end position="21"/>
    </location>
</feature>
<evidence type="ECO:0000313" key="6">
    <source>
        <dbReference type="RefSeq" id="XP_013406690.1"/>
    </source>
</evidence>
<keyword evidence="3" id="KW-0472">Membrane</keyword>
<proteinExistence type="predicted"/>
<feature type="region of interest" description="Disordered" evidence="2">
    <location>
        <begin position="126"/>
        <end position="152"/>
    </location>
</feature>
<keyword evidence="4" id="KW-0732">Signal</keyword>
<name>A0A1S3J8G5_LINAN</name>